<dbReference type="AlphaFoldDB" id="A0AAW2C2W0"/>
<organism evidence="1 2">
    <name type="scientific">Lithocarpus litseifolius</name>
    <dbReference type="NCBI Taxonomy" id="425828"/>
    <lineage>
        <taxon>Eukaryota</taxon>
        <taxon>Viridiplantae</taxon>
        <taxon>Streptophyta</taxon>
        <taxon>Embryophyta</taxon>
        <taxon>Tracheophyta</taxon>
        <taxon>Spermatophyta</taxon>
        <taxon>Magnoliopsida</taxon>
        <taxon>eudicotyledons</taxon>
        <taxon>Gunneridae</taxon>
        <taxon>Pentapetalae</taxon>
        <taxon>rosids</taxon>
        <taxon>fabids</taxon>
        <taxon>Fagales</taxon>
        <taxon>Fagaceae</taxon>
        <taxon>Lithocarpus</taxon>
    </lineage>
</organism>
<name>A0AAW2C2W0_9ROSI</name>
<gene>
    <name evidence="1" type="ORF">SO802_026309</name>
</gene>
<evidence type="ECO:0000313" key="2">
    <source>
        <dbReference type="Proteomes" id="UP001459277"/>
    </source>
</evidence>
<keyword evidence="2" id="KW-1185">Reference proteome</keyword>
<evidence type="ECO:0000313" key="1">
    <source>
        <dbReference type="EMBL" id="KAK9991324.1"/>
    </source>
</evidence>
<accession>A0AAW2C2W0</accession>
<proteinExistence type="predicted"/>
<dbReference type="Proteomes" id="UP001459277">
    <property type="component" value="Unassembled WGS sequence"/>
</dbReference>
<protein>
    <submittedName>
        <fullName evidence="1">Uncharacterized protein</fullName>
    </submittedName>
</protein>
<comment type="caution">
    <text evidence="1">The sequence shown here is derived from an EMBL/GenBank/DDBJ whole genome shotgun (WGS) entry which is preliminary data.</text>
</comment>
<reference evidence="1 2" key="1">
    <citation type="submission" date="2024-01" db="EMBL/GenBank/DDBJ databases">
        <title>A telomere-to-telomere, gap-free genome of sweet tea (Lithocarpus litseifolius).</title>
        <authorList>
            <person name="Zhou J."/>
        </authorList>
    </citation>
    <scope>NUCLEOTIDE SEQUENCE [LARGE SCALE GENOMIC DNA]</scope>
    <source>
        <strain evidence="1">Zhou-2022a</strain>
        <tissue evidence="1">Leaf</tissue>
    </source>
</reference>
<sequence>MLPSQEDMMEDVEAFYSSLEASSTPKPYTHCVGNNLVEYKNWLAGQCGGLAYEEWRISMCCAAFKSRVTQPMSYRDDWEDQHLVLQAHEDFIKQTSNEVRDRCVSQ</sequence>
<dbReference type="EMBL" id="JAZDWU010000009">
    <property type="protein sequence ID" value="KAK9991324.1"/>
    <property type="molecule type" value="Genomic_DNA"/>
</dbReference>